<dbReference type="SUPFAM" id="SSF53067">
    <property type="entry name" value="Actin-like ATPase domain"/>
    <property type="match status" value="1"/>
</dbReference>
<dbReference type="InterPro" id="IPR043129">
    <property type="entry name" value="ATPase_NBD"/>
</dbReference>
<gene>
    <name evidence="2" type="ORF">OZSIB_3587</name>
</gene>
<keyword evidence="1" id="KW-0812">Transmembrane</keyword>
<dbReference type="Proteomes" id="UP000252355">
    <property type="component" value="Unassembled WGS sequence"/>
</dbReference>
<dbReference type="PANTHER" id="PTHR32432:SF3">
    <property type="entry name" value="ETHANOLAMINE UTILIZATION PROTEIN EUTJ"/>
    <property type="match status" value="1"/>
</dbReference>
<dbReference type="Gene3D" id="3.30.420.40">
    <property type="match status" value="2"/>
</dbReference>
<dbReference type="AlphaFoldDB" id="A0A367ZPP9"/>
<evidence type="ECO:0000256" key="1">
    <source>
        <dbReference type="SAM" id="Phobius"/>
    </source>
</evidence>
<comment type="caution">
    <text evidence="2">The sequence shown here is derived from an EMBL/GenBank/DDBJ whole genome shotgun (WGS) entry which is preliminary data.</text>
</comment>
<protein>
    <submittedName>
        <fullName evidence="2">Type IV pilus biogenesis protein PilM</fullName>
    </submittedName>
</protein>
<sequence>MATETPKRIIGVDIGSTSLKAVLLERQGEKTVCLGLQVIRYGEGATATPPLVLAALTELANLWKARTTDAALVTSDREYQVKFVEKPAMSRENLDMVMHNEFKAGLSNPEDAAHLGFVYAVVGETRGEMSNLFQIMTVTFPLSHLQETANLFQQAGLRLIGAFPFAIAAREVLLANHYQEFAEEEPPYLVAMINFGATSNQVTVCDKQVLRLARTFPFAGEELSQTLIKDYKVEGQDVALDHNMAEAYKATVGLLTPEEAASYGPEALEVQVSELIRRGLDRMTQKLRLSLDYFKGQMKAQVARAYIFGGGANLRGLREHLSGWIMVPEVKELEPFLRIPYKPEGPVELDPPAECTALVALAMGAGLSGLQSGPDILNLTAPLLAEAARRQREFLEQVVLPGILLAIMAIVPVLYWFLVYRPALATLSSLQVEHQRLAAEFAKVATIKDENDKLTKQQQDVRIRTAFIRNITQRKIYWSKLLMLLHSLLPPEIWLMELSSRTFLDAAVGSPPRGGDIILIKGYSQTFPALSAFLKKLEGTPTISNLVLRESKRESNGQILFTITCGVVQGAN</sequence>
<keyword evidence="1" id="KW-1133">Transmembrane helix</keyword>
<dbReference type="Pfam" id="PF11104">
    <property type="entry name" value="PilM_2"/>
    <property type="match status" value="1"/>
</dbReference>
<accession>A0A367ZPP9</accession>
<dbReference type="InterPro" id="IPR007813">
    <property type="entry name" value="PilN"/>
</dbReference>
<evidence type="ECO:0000313" key="3">
    <source>
        <dbReference type="Proteomes" id="UP000252355"/>
    </source>
</evidence>
<dbReference type="PANTHER" id="PTHR32432">
    <property type="entry name" value="CELL DIVISION PROTEIN FTSA-RELATED"/>
    <property type="match status" value="1"/>
</dbReference>
<feature type="transmembrane region" description="Helical" evidence="1">
    <location>
        <begin position="398"/>
        <end position="418"/>
    </location>
</feature>
<evidence type="ECO:0000313" key="2">
    <source>
        <dbReference type="EMBL" id="RCK80083.1"/>
    </source>
</evidence>
<name>A0A367ZPP9_9BACT</name>
<organism evidence="2 3">
    <name type="scientific">Candidatus Ozemobacter sibiricus</name>
    <dbReference type="NCBI Taxonomy" id="2268124"/>
    <lineage>
        <taxon>Bacteria</taxon>
        <taxon>Candidatus Ozemobacteria</taxon>
        <taxon>Candidatus Ozemobacterales</taxon>
        <taxon>Candidatus Ozemobacteraceae</taxon>
        <taxon>Candidatus Ozemobacter</taxon>
    </lineage>
</organism>
<dbReference type="InterPro" id="IPR005883">
    <property type="entry name" value="PilM"/>
</dbReference>
<reference evidence="2 3" key="1">
    <citation type="submission" date="2018-05" db="EMBL/GenBank/DDBJ databases">
        <title>A metagenomic window into the 2 km-deep terrestrial subsurface aquifer revealed taxonomically and functionally diverse microbial community comprising novel uncultured bacterial lineages.</title>
        <authorList>
            <person name="Kadnikov V.V."/>
            <person name="Mardanov A.V."/>
            <person name="Beletsky A.V."/>
            <person name="Banks D."/>
            <person name="Pimenov N.V."/>
            <person name="Frank Y.A."/>
            <person name="Karnachuk O.V."/>
            <person name="Ravin N.V."/>
        </authorList>
    </citation>
    <scope>NUCLEOTIDE SEQUENCE [LARGE SCALE GENOMIC DNA]</scope>
    <source>
        <strain evidence="2">BY5</strain>
    </source>
</reference>
<dbReference type="EMBL" id="QOQW01000008">
    <property type="protein sequence ID" value="RCK80083.1"/>
    <property type="molecule type" value="Genomic_DNA"/>
</dbReference>
<dbReference type="InterPro" id="IPR050696">
    <property type="entry name" value="FtsA/MreB"/>
</dbReference>
<dbReference type="Pfam" id="PF05137">
    <property type="entry name" value="PilN"/>
    <property type="match status" value="1"/>
</dbReference>
<proteinExistence type="predicted"/>
<dbReference type="Gene3D" id="3.30.1490.300">
    <property type="match status" value="1"/>
</dbReference>
<keyword evidence="1" id="KW-0472">Membrane</keyword>